<dbReference type="OrthoDB" id="74503at2759"/>
<evidence type="ECO:0000313" key="1">
    <source>
        <dbReference type="EMBL" id="OWZ05589.1"/>
    </source>
</evidence>
<proteinExistence type="predicted"/>
<organism evidence="1 2">
    <name type="scientific">Phytophthora megakarya</name>
    <dbReference type="NCBI Taxonomy" id="4795"/>
    <lineage>
        <taxon>Eukaryota</taxon>
        <taxon>Sar</taxon>
        <taxon>Stramenopiles</taxon>
        <taxon>Oomycota</taxon>
        <taxon>Peronosporomycetes</taxon>
        <taxon>Peronosporales</taxon>
        <taxon>Peronosporaceae</taxon>
        <taxon>Phytophthora</taxon>
    </lineage>
</organism>
<gene>
    <name evidence="1" type="ORF">PHMEG_00022298</name>
</gene>
<dbReference type="EMBL" id="NBNE01004356">
    <property type="protein sequence ID" value="OWZ05589.1"/>
    <property type="molecule type" value="Genomic_DNA"/>
</dbReference>
<protein>
    <submittedName>
        <fullName evidence="1">Uncharacterized protein</fullName>
    </submittedName>
</protein>
<name>A0A225VKQ9_9STRA</name>
<evidence type="ECO:0000313" key="2">
    <source>
        <dbReference type="Proteomes" id="UP000198211"/>
    </source>
</evidence>
<sequence length="246" mass="26951">MGTDFPPAPPERAPWGPGVYVGGTLFATFALGFTEGCLEIERRPIPLRFAFRFAAFNVLPSSVWSSVPARHVAAASGVPLSALISEAEVSGARSITVGKRLVLVKNNDKLENVKYGESVVRLAPINSPLSRTSKLKHGEHIVTVPMAKENWKMQGRNKALDAVDWEKVGVEVLAEEEVERIKVIEVEISDETATHAEKLKAKATTETDSVFSVAVLPMSGQPLPKSLITCFWWEMMNTLKLVKIQT</sequence>
<dbReference type="Proteomes" id="UP000198211">
    <property type="component" value="Unassembled WGS sequence"/>
</dbReference>
<reference evidence="2" key="1">
    <citation type="submission" date="2017-03" db="EMBL/GenBank/DDBJ databases">
        <title>Phytopthora megakarya and P. palmivora, two closely related causual agents of cacao black pod achieved similar genome size and gene model numbers by different mechanisms.</title>
        <authorList>
            <person name="Ali S."/>
            <person name="Shao J."/>
            <person name="Larry D.J."/>
            <person name="Kronmiller B."/>
            <person name="Shen D."/>
            <person name="Strem M.D."/>
            <person name="Melnick R.L."/>
            <person name="Guiltinan M.J."/>
            <person name="Tyler B.M."/>
            <person name="Meinhardt L.W."/>
            <person name="Bailey B.A."/>
        </authorList>
    </citation>
    <scope>NUCLEOTIDE SEQUENCE [LARGE SCALE GENOMIC DNA]</scope>
    <source>
        <strain evidence="2">zdho120</strain>
    </source>
</reference>
<dbReference type="AlphaFoldDB" id="A0A225VKQ9"/>
<accession>A0A225VKQ9</accession>
<keyword evidence="2" id="KW-1185">Reference proteome</keyword>
<comment type="caution">
    <text evidence="1">The sequence shown here is derived from an EMBL/GenBank/DDBJ whole genome shotgun (WGS) entry which is preliminary data.</text>
</comment>